<keyword evidence="2" id="KW-1185">Reference proteome</keyword>
<dbReference type="Proteomes" id="UP000284219">
    <property type="component" value="Unassembled WGS sequence"/>
</dbReference>
<proteinExistence type="predicted"/>
<sequence length="76" mass="8367">MPREIDETVIALYFAKDDGTTVKFEVPAAREDVTDAEVKQQMEEVLEIGADLFGIVSIKGAAITHRTVTPFDVQEA</sequence>
<protein>
    <recommendedName>
        <fullName evidence="3">DUF2922 domain-containing protein</fullName>
    </recommendedName>
</protein>
<evidence type="ECO:0008006" key="3">
    <source>
        <dbReference type="Google" id="ProtNLM"/>
    </source>
</evidence>
<evidence type="ECO:0000313" key="1">
    <source>
        <dbReference type="EMBL" id="RKD24562.1"/>
    </source>
</evidence>
<dbReference type="EMBL" id="MCHY01000008">
    <property type="protein sequence ID" value="RKD24562.1"/>
    <property type="molecule type" value="Genomic_DNA"/>
</dbReference>
<comment type="caution">
    <text evidence="1">The sequence shown here is derived from an EMBL/GenBank/DDBJ whole genome shotgun (WGS) entry which is preliminary data.</text>
</comment>
<gene>
    <name evidence="1" type="ORF">BEP19_09285</name>
</gene>
<evidence type="ECO:0000313" key="2">
    <source>
        <dbReference type="Proteomes" id="UP000284219"/>
    </source>
</evidence>
<dbReference type="RefSeq" id="WP_120189859.1">
    <property type="nucleotide sequence ID" value="NZ_MCHY01000008.1"/>
</dbReference>
<accession>A0A419SKQ9</accession>
<dbReference type="OrthoDB" id="2679386at2"/>
<organism evidence="1 2">
    <name type="scientific">Ammoniphilus oxalaticus</name>
    <dbReference type="NCBI Taxonomy" id="66863"/>
    <lineage>
        <taxon>Bacteria</taxon>
        <taxon>Bacillati</taxon>
        <taxon>Bacillota</taxon>
        <taxon>Bacilli</taxon>
        <taxon>Bacillales</taxon>
        <taxon>Paenibacillaceae</taxon>
        <taxon>Aneurinibacillus group</taxon>
        <taxon>Ammoniphilus</taxon>
    </lineage>
</organism>
<dbReference type="InterPro" id="IPR021321">
    <property type="entry name" value="DUF2922"/>
</dbReference>
<reference evidence="1 2" key="1">
    <citation type="submission" date="2016-08" db="EMBL/GenBank/DDBJ databases">
        <title>Novel Firmicute Genomes.</title>
        <authorList>
            <person name="Poppleton D.I."/>
            <person name="Gribaldo S."/>
        </authorList>
    </citation>
    <scope>NUCLEOTIDE SEQUENCE [LARGE SCALE GENOMIC DNA]</scope>
    <source>
        <strain evidence="1 2">RAOx-1</strain>
    </source>
</reference>
<dbReference type="Pfam" id="PF11148">
    <property type="entry name" value="DUF2922"/>
    <property type="match status" value="1"/>
</dbReference>
<dbReference type="AlphaFoldDB" id="A0A419SKQ9"/>
<name>A0A419SKQ9_9BACL</name>